<proteinExistence type="predicted"/>
<sequence>MRSSSIWWFKPFKLGVCGTALLIICNYRNVHMLIPGAVETDYSIKDEHRPLKTWSNDVFSFLETDEKISCDSIPGWLSNIGLEPSTVNSIRRKLMVKNPSCFKSHIQIFGDMFRSRIKEKQHVMLHIPKTGGTSICQSAKKEINFTTTKSNCWKVMPAWCGGIMPDNSTTCDQLEKWHESFIMNENYLDSYCKHRTYSIVMREPVARTMSHINQLLNSFTPRVNNWRILLVQWNYMTWALSAFSEKVKGHSPLFASEERHLKVAMTRLMEMDYIIDLKHEDNKCREYLLSRVMKINNPIGHANSHEASGYVKDFTEHKLFIEANNALDIELYDFASMLIALDCQFIRMMFGSEVDESVYVDAQ</sequence>
<dbReference type="InterPro" id="IPR027417">
    <property type="entry name" value="P-loop_NTPase"/>
</dbReference>
<accession>A0A7S2UNX3</accession>
<dbReference type="Gene3D" id="3.40.50.300">
    <property type="entry name" value="P-loop containing nucleotide triphosphate hydrolases"/>
    <property type="match status" value="1"/>
</dbReference>
<organism evidence="1">
    <name type="scientific">Attheya septentrionalis</name>
    <dbReference type="NCBI Taxonomy" id="420275"/>
    <lineage>
        <taxon>Eukaryota</taxon>
        <taxon>Sar</taxon>
        <taxon>Stramenopiles</taxon>
        <taxon>Ochrophyta</taxon>
        <taxon>Bacillariophyta</taxon>
        <taxon>Coscinodiscophyceae</taxon>
        <taxon>Chaetocerotophycidae</taxon>
        <taxon>Chaetocerotales</taxon>
        <taxon>Attheyaceae</taxon>
        <taxon>Attheya</taxon>
    </lineage>
</organism>
<dbReference type="AlphaFoldDB" id="A0A7S2UNX3"/>
<dbReference type="EMBL" id="HBHQ01022427">
    <property type="protein sequence ID" value="CAD9823336.1"/>
    <property type="molecule type" value="Transcribed_RNA"/>
</dbReference>
<protein>
    <submittedName>
        <fullName evidence="1">Uncharacterized protein</fullName>
    </submittedName>
</protein>
<name>A0A7S2UNX3_9STRA</name>
<gene>
    <name evidence="1" type="ORF">ASEP1449_LOCUS15170</name>
</gene>
<reference evidence="1" key="1">
    <citation type="submission" date="2021-01" db="EMBL/GenBank/DDBJ databases">
        <authorList>
            <person name="Corre E."/>
            <person name="Pelletier E."/>
            <person name="Niang G."/>
            <person name="Scheremetjew M."/>
            <person name="Finn R."/>
            <person name="Kale V."/>
            <person name="Holt S."/>
            <person name="Cochrane G."/>
            <person name="Meng A."/>
            <person name="Brown T."/>
            <person name="Cohen L."/>
        </authorList>
    </citation>
    <scope>NUCLEOTIDE SEQUENCE</scope>
    <source>
        <strain evidence="1">CCMP2084</strain>
    </source>
</reference>
<evidence type="ECO:0000313" key="1">
    <source>
        <dbReference type="EMBL" id="CAD9823336.1"/>
    </source>
</evidence>